<dbReference type="PANTHER" id="PTHR10742">
    <property type="entry name" value="FLAVIN MONOAMINE OXIDASE"/>
    <property type="match status" value="1"/>
</dbReference>
<name>A0ABR4DG07_9PEZI</name>
<keyword evidence="1" id="KW-0732">Signal</keyword>
<feature type="domain" description="Amine oxidase" evidence="2">
    <location>
        <begin position="181"/>
        <end position="670"/>
    </location>
</feature>
<feature type="signal peptide" evidence="1">
    <location>
        <begin position="1"/>
        <end position="22"/>
    </location>
</feature>
<dbReference type="SUPFAM" id="SSF54373">
    <property type="entry name" value="FAD-linked reductases, C-terminal domain"/>
    <property type="match status" value="1"/>
</dbReference>
<dbReference type="EMBL" id="JAZGUE010000003">
    <property type="protein sequence ID" value="KAL2269229.1"/>
    <property type="molecule type" value="Genomic_DNA"/>
</dbReference>
<dbReference type="Gene3D" id="3.50.50.60">
    <property type="entry name" value="FAD/NAD(P)-binding domain"/>
    <property type="match status" value="1"/>
</dbReference>
<evidence type="ECO:0000313" key="4">
    <source>
        <dbReference type="Proteomes" id="UP001600064"/>
    </source>
</evidence>
<keyword evidence="4" id="KW-1185">Reference proteome</keyword>
<proteinExistence type="predicted"/>
<evidence type="ECO:0000256" key="1">
    <source>
        <dbReference type="SAM" id="SignalP"/>
    </source>
</evidence>
<feature type="chain" id="PRO_5046741560" description="Amine oxidase domain-containing protein" evidence="1">
    <location>
        <begin position="23"/>
        <end position="694"/>
    </location>
</feature>
<evidence type="ECO:0000259" key="2">
    <source>
        <dbReference type="Pfam" id="PF01593"/>
    </source>
</evidence>
<gene>
    <name evidence="3" type="ORF">VTJ83DRAFT_4075</name>
</gene>
<reference evidence="3 4" key="1">
    <citation type="journal article" date="2024" name="Commun. Biol.">
        <title>Comparative genomic analysis of thermophilic fungi reveals convergent evolutionary adaptations and gene losses.</title>
        <authorList>
            <person name="Steindorff A.S."/>
            <person name="Aguilar-Pontes M.V."/>
            <person name="Robinson A.J."/>
            <person name="Andreopoulos B."/>
            <person name="LaButti K."/>
            <person name="Kuo A."/>
            <person name="Mondo S."/>
            <person name="Riley R."/>
            <person name="Otillar R."/>
            <person name="Haridas S."/>
            <person name="Lipzen A."/>
            <person name="Grimwood J."/>
            <person name="Schmutz J."/>
            <person name="Clum A."/>
            <person name="Reid I.D."/>
            <person name="Moisan M.C."/>
            <person name="Butler G."/>
            <person name="Nguyen T.T.M."/>
            <person name="Dewar K."/>
            <person name="Conant G."/>
            <person name="Drula E."/>
            <person name="Henrissat B."/>
            <person name="Hansel C."/>
            <person name="Singer S."/>
            <person name="Hutchinson M.I."/>
            <person name="de Vries R.P."/>
            <person name="Natvig D.O."/>
            <person name="Powell A.J."/>
            <person name="Tsang A."/>
            <person name="Grigoriev I.V."/>
        </authorList>
    </citation>
    <scope>NUCLEOTIDE SEQUENCE [LARGE SCALE GENOMIC DNA]</scope>
    <source>
        <strain evidence="3 4">ATCC 22073</strain>
    </source>
</reference>
<accession>A0ABR4DG07</accession>
<dbReference type="PANTHER" id="PTHR10742:SF382">
    <property type="entry name" value="AMINE OXIDASE DOMAIN-CONTAINING PROTEIN"/>
    <property type="match status" value="1"/>
</dbReference>
<dbReference type="GeneID" id="98125168"/>
<protein>
    <recommendedName>
        <fullName evidence="2">Amine oxidase domain-containing protein</fullName>
    </recommendedName>
</protein>
<dbReference type="InterPro" id="IPR036188">
    <property type="entry name" value="FAD/NAD-bd_sf"/>
</dbReference>
<dbReference type="Pfam" id="PF01593">
    <property type="entry name" value="Amino_oxidase"/>
    <property type="match status" value="1"/>
</dbReference>
<organism evidence="3 4">
    <name type="scientific">Remersonia thermophila</name>
    <dbReference type="NCBI Taxonomy" id="72144"/>
    <lineage>
        <taxon>Eukaryota</taxon>
        <taxon>Fungi</taxon>
        <taxon>Dikarya</taxon>
        <taxon>Ascomycota</taxon>
        <taxon>Pezizomycotina</taxon>
        <taxon>Sordariomycetes</taxon>
        <taxon>Sordariomycetidae</taxon>
        <taxon>Sordariales</taxon>
        <taxon>Sordariales incertae sedis</taxon>
        <taxon>Remersonia</taxon>
    </lineage>
</organism>
<dbReference type="Gene3D" id="1.20.1440.240">
    <property type="match status" value="1"/>
</dbReference>
<comment type="caution">
    <text evidence="3">The sequence shown here is derived from an EMBL/GenBank/DDBJ whole genome shotgun (WGS) entry which is preliminary data.</text>
</comment>
<evidence type="ECO:0000313" key="3">
    <source>
        <dbReference type="EMBL" id="KAL2269229.1"/>
    </source>
</evidence>
<dbReference type="SUPFAM" id="SSF51905">
    <property type="entry name" value="FAD/NAD(P)-binding domain"/>
    <property type="match status" value="1"/>
</dbReference>
<sequence>MTVLTGLKPFLLIGGYAAAASAASVGLPVKLETRSPVTSRLANVHYSAERSVDGPVTISYGSCSSSSLRDAHHVVGEAEISKGCAKRLVWVLPEIAETGGCLSAWSSTGTLVGRSAPQELENRHLRRAQKRAESIHMDSSTGVETLGPWFDGVAALKNKEPGPVDVEVAKSKQIAIVGADMSGLMSYLVLTQAGLKNVTILEASQRLGGRVRTEYLSGGPSDYSYQEMGPMRFPVTYQEPETKEKINITDHQLVFQLAEELNNLNGHDKNLTVEFIKWVQSNTKGLVYRNGFKLSSGLPPTVQQIRSDPSLSTPAKPQDASVKALSEELEKAMPDESFYTLIAKNMFKAHKEWTENGLNGLGGDAWSEFAYLTYHLNATLKDVDALGALSSHGSIWAELYDGLYFSAADWVTIDGGLDRLPLAFGPHVAKATYMSRKIEQIKYTNDSKVQLIWRDVSARPVKSVGLDTSRDLKNATFNYAIVGAPFSVVRSWRLPSLPTPITNAINRLPYQGACKVALEYSERFWEKAPYEIFGRCSTSTDIPGVGSICYPSYNFNGTGPASLLASYTQVGWVESLSEEEHVKYILDAITEIHGEETRKLFTGRYDRRCWNHDPLQAGAWANPTIGQHQMYIPEYFKTYNGLIFVGEHTSYTHAWIAAALESGIRGSVQLLLDLGLVDEAKAAVNKWMARWIDI</sequence>
<dbReference type="InterPro" id="IPR002937">
    <property type="entry name" value="Amino_oxidase"/>
</dbReference>
<dbReference type="Proteomes" id="UP001600064">
    <property type="component" value="Unassembled WGS sequence"/>
</dbReference>
<dbReference type="InterPro" id="IPR050281">
    <property type="entry name" value="Flavin_monoamine_oxidase"/>
</dbReference>
<dbReference type="RefSeq" id="XP_070867953.1">
    <property type="nucleotide sequence ID" value="XM_071010524.1"/>
</dbReference>
<dbReference type="Gene3D" id="3.90.660.10">
    <property type="match status" value="1"/>
</dbReference>